<proteinExistence type="predicted"/>
<feature type="signal peptide" evidence="2">
    <location>
        <begin position="1"/>
        <end position="18"/>
    </location>
</feature>
<dbReference type="EMBL" id="BGZK01000657">
    <property type="protein sequence ID" value="GBP54911.1"/>
    <property type="molecule type" value="Genomic_DNA"/>
</dbReference>
<comment type="caution">
    <text evidence="3">The sequence shown here is derived from an EMBL/GenBank/DDBJ whole genome shotgun (WGS) entry which is preliminary data.</text>
</comment>
<keyword evidence="2" id="KW-0732">Signal</keyword>
<reference evidence="3 4" key="1">
    <citation type="journal article" date="2019" name="Commun. Biol.">
        <title>The bagworm genome reveals a unique fibroin gene that provides high tensile strength.</title>
        <authorList>
            <person name="Kono N."/>
            <person name="Nakamura H."/>
            <person name="Ohtoshi R."/>
            <person name="Tomita M."/>
            <person name="Numata K."/>
            <person name="Arakawa K."/>
        </authorList>
    </citation>
    <scope>NUCLEOTIDE SEQUENCE [LARGE SCALE GENOMIC DNA]</scope>
</reference>
<evidence type="ECO:0000256" key="1">
    <source>
        <dbReference type="SAM" id="MobiDB-lite"/>
    </source>
</evidence>
<feature type="region of interest" description="Disordered" evidence="1">
    <location>
        <begin position="39"/>
        <end position="60"/>
    </location>
</feature>
<evidence type="ECO:0000313" key="3">
    <source>
        <dbReference type="EMBL" id="GBP54911.1"/>
    </source>
</evidence>
<evidence type="ECO:0000256" key="2">
    <source>
        <dbReference type="SAM" id="SignalP"/>
    </source>
</evidence>
<evidence type="ECO:0008006" key="5">
    <source>
        <dbReference type="Google" id="ProtNLM"/>
    </source>
</evidence>
<gene>
    <name evidence="3" type="ORF">EVAR_29753_1</name>
</gene>
<dbReference type="Proteomes" id="UP000299102">
    <property type="component" value="Unassembled WGS sequence"/>
</dbReference>
<name>A0A4C1WUB7_EUMVA</name>
<protein>
    <recommendedName>
        <fullName evidence="5">Secreted protein</fullName>
    </recommendedName>
</protein>
<accession>A0A4C1WUB7</accession>
<dbReference type="AlphaFoldDB" id="A0A4C1WUB7"/>
<evidence type="ECO:0000313" key="4">
    <source>
        <dbReference type="Proteomes" id="UP000299102"/>
    </source>
</evidence>
<organism evidence="3 4">
    <name type="scientific">Eumeta variegata</name>
    <name type="common">Bagworm moth</name>
    <name type="synonym">Eumeta japonica</name>
    <dbReference type="NCBI Taxonomy" id="151549"/>
    <lineage>
        <taxon>Eukaryota</taxon>
        <taxon>Metazoa</taxon>
        <taxon>Ecdysozoa</taxon>
        <taxon>Arthropoda</taxon>
        <taxon>Hexapoda</taxon>
        <taxon>Insecta</taxon>
        <taxon>Pterygota</taxon>
        <taxon>Neoptera</taxon>
        <taxon>Endopterygota</taxon>
        <taxon>Lepidoptera</taxon>
        <taxon>Glossata</taxon>
        <taxon>Ditrysia</taxon>
        <taxon>Tineoidea</taxon>
        <taxon>Psychidae</taxon>
        <taxon>Oiketicinae</taxon>
        <taxon>Eumeta</taxon>
    </lineage>
</organism>
<keyword evidence="4" id="KW-1185">Reference proteome</keyword>
<sequence length="90" mass="10280">MGTSLQLLAVLLKTVLHPFPPLEVTRRQQDHETKRCPIVHNRRHPATPQPKTLKPTTRMEKQRSTVIQNTTSPAKSFKYFALARNPSVLV</sequence>
<feature type="chain" id="PRO_5020028745" description="Secreted protein" evidence="2">
    <location>
        <begin position="19"/>
        <end position="90"/>
    </location>
</feature>